<evidence type="ECO:0000259" key="8">
    <source>
        <dbReference type="Pfam" id="PF00501"/>
    </source>
</evidence>
<feature type="domain" description="AMP-dependent synthetase/ligase" evidence="8">
    <location>
        <begin position="53"/>
        <end position="216"/>
    </location>
</feature>
<evidence type="ECO:0000256" key="4">
    <source>
        <dbReference type="ARBA" id="ARBA00022840"/>
    </source>
</evidence>
<sequence length="218" mass="25411">MKEKINVLGDFVHRSWLTLDRDLTGLRLLVKLRWDMRRRMRENRGLHKIFLDVVRANPNKICIVDIGSNRSYTFSQLNSLSNRFANHFRNNGFKRGDVVALFMENGAEFVAAWIGLTKIGHGLIPTCALILWPIVYLFQSAKQLFAQIHFINSIKEQKMRKMLNNYEDNYEDNKILSYNWLNNAEDEEPIHDETINFHSLLCFIYTSGTTGMPKPACI</sequence>
<proteinExistence type="inferred from homology"/>
<evidence type="ECO:0000313" key="9">
    <source>
        <dbReference type="Proteomes" id="UP000887561"/>
    </source>
</evidence>
<evidence type="ECO:0000256" key="6">
    <source>
        <dbReference type="ARBA" id="ARBA00041297"/>
    </source>
</evidence>
<dbReference type="InterPro" id="IPR000873">
    <property type="entry name" value="AMP-dep_synth/lig_dom"/>
</dbReference>
<dbReference type="Gene3D" id="3.40.50.12780">
    <property type="entry name" value="N-terminal domain of ligase-like"/>
    <property type="match status" value="1"/>
</dbReference>
<dbReference type="AlphaFoldDB" id="A0A915M4M1"/>
<accession>A0A915M4M1</accession>
<dbReference type="GO" id="GO:0004467">
    <property type="term" value="F:long-chain fatty acid-CoA ligase activity"/>
    <property type="evidence" value="ECO:0007669"/>
    <property type="project" value="TreeGrafter"/>
</dbReference>
<dbReference type="GO" id="GO:0005886">
    <property type="term" value="C:plasma membrane"/>
    <property type="evidence" value="ECO:0007669"/>
    <property type="project" value="TreeGrafter"/>
</dbReference>
<evidence type="ECO:0000256" key="3">
    <source>
        <dbReference type="ARBA" id="ARBA00022741"/>
    </source>
</evidence>
<dbReference type="InterPro" id="IPR020845">
    <property type="entry name" value="AMP-binding_CS"/>
</dbReference>
<dbReference type="PANTHER" id="PTHR43107">
    <property type="entry name" value="LONG-CHAIN FATTY ACID TRANSPORT PROTEIN"/>
    <property type="match status" value="1"/>
</dbReference>
<dbReference type="Proteomes" id="UP000887561">
    <property type="component" value="Unplaced"/>
</dbReference>
<name>A0A915M4M1_MELJA</name>
<dbReference type="InterPro" id="IPR042099">
    <property type="entry name" value="ANL_N_sf"/>
</dbReference>
<dbReference type="SUPFAM" id="SSF56801">
    <property type="entry name" value="Acetyl-CoA synthetase-like"/>
    <property type="match status" value="1"/>
</dbReference>
<evidence type="ECO:0000256" key="7">
    <source>
        <dbReference type="ARBA" id="ARBA00048666"/>
    </source>
</evidence>
<dbReference type="Pfam" id="PF00501">
    <property type="entry name" value="AMP-binding"/>
    <property type="match status" value="1"/>
</dbReference>
<keyword evidence="9" id="KW-1185">Reference proteome</keyword>
<comment type="catalytic activity">
    <reaction evidence="5">
        <text>a very long-chain fatty acid + ATP + CoA = a very long-chain fatty acyl-CoA + AMP + diphosphate</text>
        <dbReference type="Rhea" id="RHEA:54536"/>
        <dbReference type="ChEBI" id="CHEBI:30616"/>
        <dbReference type="ChEBI" id="CHEBI:33019"/>
        <dbReference type="ChEBI" id="CHEBI:57287"/>
        <dbReference type="ChEBI" id="CHEBI:58950"/>
        <dbReference type="ChEBI" id="CHEBI:138261"/>
        <dbReference type="ChEBI" id="CHEBI:456215"/>
    </reaction>
    <physiologicalReaction direction="left-to-right" evidence="5">
        <dbReference type="Rhea" id="RHEA:54537"/>
    </physiologicalReaction>
</comment>
<evidence type="ECO:0000256" key="1">
    <source>
        <dbReference type="ARBA" id="ARBA00006432"/>
    </source>
</evidence>
<keyword evidence="3" id="KW-0547">Nucleotide-binding</keyword>
<organism evidence="9 10">
    <name type="scientific">Meloidogyne javanica</name>
    <name type="common">Root-knot nematode worm</name>
    <dbReference type="NCBI Taxonomy" id="6303"/>
    <lineage>
        <taxon>Eukaryota</taxon>
        <taxon>Metazoa</taxon>
        <taxon>Ecdysozoa</taxon>
        <taxon>Nematoda</taxon>
        <taxon>Chromadorea</taxon>
        <taxon>Rhabditida</taxon>
        <taxon>Tylenchina</taxon>
        <taxon>Tylenchomorpha</taxon>
        <taxon>Tylenchoidea</taxon>
        <taxon>Meloidogynidae</taxon>
        <taxon>Meloidogyninae</taxon>
        <taxon>Meloidogyne</taxon>
        <taxon>Meloidogyne incognita group</taxon>
    </lineage>
</organism>
<comment type="catalytic activity">
    <reaction evidence="7">
        <text>tetracosanoate + ATP + CoA = tetracosanoyl-CoA + AMP + diphosphate</text>
        <dbReference type="Rhea" id="RHEA:33639"/>
        <dbReference type="ChEBI" id="CHEBI:30616"/>
        <dbReference type="ChEBI" id="CHEBI:31014"/>
        <dbReference type="ChEBI" id="CHEBI:33019"/>
        <dbReference type="ChEBI" id="CHEBI:57287"/>
        <dbReference type="ChEBI" id="CHEBI:65052"/>
        <dbReference type="ChEBI" id="CHEBI:456215"/>
    </reaction>
    <physiologicalReaction direction="left-to-right" evidence="7">
        <dbReference type="Rhea" id="RHEA:33640"/>
    </physiologicalReaction>
</comment>
<dbReference type="GO" id="GO:0005789">
    <property type="term" value="C:endoplasmic reticulum membrane"/>
    <property type="evidence" value="ECO:0007669"/>
    <property type="project" value="TreeGrafter"/>
</dbReference>
<keyword evidence="4" id="KW-0067">ATP-binding</keyword>
<dbReference type="GO" id="GO:0044539">
    <property type="term" value="P:long-chain fatty acid import into cell"/>
    <property type="evidence" value="ECO:0007669"/>
    <property type="project" value="TreeGrafter"/>
</dbReference>
<protein>
    <recommendedName>
        <fullName evidence="6">Long-chain-fatty-acid--CoA ligase</fullName>
    </recommendedName>
</protein>
<dbReference type="PROSITE" id="PS00455">
    <property type="entry name" value="AMP_BINDING"/>
    <property type="match status" value="1"/>
</dbReference>
<comment type="similarity">
    <text evidence="1">Belongs to the ATP-dependent AMP-binding enzyme family.</text>
</comment>
<evidence type="ECO:0000256" key="5">
    <source>
        <dbReference type="ARBA" id="ARBA00036527"/>
    </source>
</evidence>
<dbReference type="GO" id="GO:0005524">
    <property type="term" value="F:ATP binding"/>
    <property type="evidence" value="ECO:0007669"/>
    <property type="project" value="UniProtKB-KW"/>
</dbReference>
<reference evidence="10" key="1">
    <citation type="submission" date="2022-11" db="UniProtKB">
        <authorList>
            <consortium name="WormBaseParasite"/>
        </authorList>
    </citation>
    <scope>IDENTIFICATION</scope>
</reference>
<evidence type="ECO:0000313" key="10">
    <source>
        <dbReference type="WBParaSite" id="scaffold2705_cov169.g5296"/>
    </source>
</evidence>
<dbReference type="WBParaSite" id="scaffold2705_cov169.g5296">
    <property type="protein sequence ID" value="scaffold2705_cov169.g5296"/>
    <property type="gene ID" value="scaffold2705_cov169.g5296"/>
</dbReference>
<keyword evidence="2" id="KW-0436">Ligase</keyword>
<dbReference type="GO" id="GO:0005324">
    <property type="term" value="F:long-chain fatty acid transmembrane transporter activity"/>
    <property type="evidence" value="ECO:0007669"/>
    <property type="project" value="TreeGrafter"/>
</dbReference>
<dbReference type="PANTHER" id="PTHR43107:SF15">
    <property type="entry name" value="FATTY ACID TRANSPORT PROTEIN 3, ISOFORM A"/>
    <property type="match status" value="1"/>
</dbReference>
<evidence type="ECO:0000256" key="2">
    <source>
        <dbReference type="ARBA" id="ARBA00022598"/>
    </source>
</evidence>